<feature type="signal peptide" evidence="7">
    <location>
        <begin position="1"/>
        <end position="28"/>
    </location>
</feature>
<dbReference type="EMBL" id="AP023356">
    <property type="protein sequence ID" value="BCJ43091.1"/>
    <property type="molecule type" value="Genomic_DNA"/>
</dbReference>
<protein>
    <submittedName>
        <fullName evidence="10">Serine protease</fullName>
    </submittedName>
</protein>
<feature type="domain" description="Inhibitor I9" evidence="9">
    <location>
        <begin position="73"/>
        <end position="116"/>
    </location>
</feature>
<dbReference type="Proteomes" id="UP000676967">
    <property type="component" value="Chromosome"/>
</dbReference>
<evidence type="ECO:0000256" key="4">
    <source>
        <dbReference type="ARBA" id="ARBA00022825"/>
    </source>
</evidence>
<feature type="domain" description="Peptidase S8/S53" evidence="8">
    <location>
        <begin position="150"/>
        <end position="375"/>
    </location>
</feature>
<dbReference type="RefSeq" id="WP_189328311.1">
    <property type="nucleotide sequence ID" value="NZ_AP023356.1"/>
</dbReference>
<evidence type="ECO:0000313" key="10">
    <source>
        <dbReference type="EMBL" id="BCJ43091.1"/>
    </source>
</evidence>
<feature type="active site" description="Charge relay system" evidence="5">
    <location>
        <position position="157"/>
    </location>
</feature>
<feature type="chain" id="PRO_5045393311" evidence="7">
    <location>
        <begin position="29"/>
        <end position="408"/>
    </location>
</feature>
<dbReference type="PANTHER" id="PTHR43806">
    <property type="entry name" value="PEPTIDASE S8"/>
    <property type="match status" value="1"/>
</dbReference>
<dbReference type="InterPro" id="IPR015500">
    <property type="entry name" value="Peptidase_S8_subtilisin-rel"/>
</dbReference>
<organism evidence="10 11">
    <name type="scientific">Actinoplanes ianthinogenes</name>
    <dbReference type="NCBI Taxonomy" id="122358"/>
    <lineage>
        <taxon>Bacteria</taxon>
        <taxon>Bacillati</taxon>
        <taxon>Actinomycetota</taxon>
        <taxon>Actinomycetes</taxon>
        <taxon>Micromonosporales</taxon>
        <taxon>Micromonosporaceae</taxon>
        <taxon>Actinoplanes</taxon>
    </lineage>
</organism>
<evidence type="ECO:0000256" key="1">
    <source>
        <dbReference type="ARBA" id="ARBA00011073"/>
    </source>
</evidence>
<dbReference type="InterPro" id="IPR034193">
    <property type="entry name" value="PCSK9_ProteinaseK-like"/>
</dbReference>
<gene>
    <name evidence="10" type="ORF">Aiant_37480</name>
</gene>
<dbReference type="Pfam" id="PF05922">
    <property type="entry name" value="Inhibitor_I9"/>
    <property type="match status" value="1"/>
</dbReference>
<dbReference type="InterPro" id="IPR023827">
    <property type="entry name" value="Peptidase_S8_Asp-AS"/>
</dbReference>
<dbReference type="InterPro" id="IPR050131">
    <property type="entry name" value="Peptidase_S8_subtilisin-like"/>
</dbReference>
<evidence type="ECO:0000259" key="9">
    <source>
        <dbReference type="Pfam" id="PF05922"/>
    </source>
</evidence>
<name>A0ABM7LUY3_9ACTN</name>
<dbReference type="InterPro" id="IPR010259">
    <property type="entry name" value="S8pro/Inhibitor_I9"/>
</dbReference>
<evidence type="ECO:0000256" key="7">
    <source>
        <dbReference type="SAM" id="SignalP"/>
    </source>
</evidence>
<dbReference type="Pfam" id="PF00082">
    <property type="entry name" value="Peptidase_S8"/>
    <property type="match status" value="1"/>
</dbReference>
<evidence type="ECO:0000256" key="6">
    <source>
        <dbReference type="RuleBase" id="RU003355"/>
    </source>
</evidence>
<feature type="active site" description="Charge relay system" evidence="5">
    <location>
        <position position="342"/>
    </location>
</feature>
<sequence length="408" mass="41942">MLGSDARRLAYRFVAVASAATASLYGFAAPAAAAPAAPRTGTVLEAGAAAIPDSYIVVLKPGQDADSRALTAVYGGEVLENYQATVSGFHARMSAEQAARLAADPAVRYVEQDAVITSASVQPNVTWGLDRIDQRTRTLDKKYSYRSAKDVTAYVIDTGVRVSHKEFGGRATNGWDFVDGDKTANDCNGHGTHVAGSIGGSTYGVAKDVKIVAVKVLDCDGSGSYSDFIAGIDWVTKNAKLPAVANMSIGGPVDKALDDAINRSIAKGVTYAIAAGNDNKNACKFSPADTANAITVGAVDSGDRRASFSNYGTCVDIFAPGVDIKSAGKNSNTATATMSGTSMASPHVAGAAALVLGAHPDWTPQQVRDDLVGHAGSGLVRNPGAGSPNKVLYTGYLAGDTGTAAKKR</sequence>
<comment type="similarity">
    <text evidence="1 5 6">Belongs to the peptidase S8 family.</text>
</comment>
<dbReference type="PROSITE" id="PS00137">
    <property type="entry name" value="SUBTILASE_HIS"/>
    <property type="match status" value="1"/>
</dbReference>
<keyword evidence="2 5" id="KW-0645">Protease</keyword>
<dbReference type="GO" id="GO:0006508">
    <property type="term" value="P:proteolysis"/>
    <property type="evidence" value="ECO:0007669"/>
    <property type="project" value="UniProtKB-KW"/>
</dbReference>
<dbReference type="PROSITE" id="PS51892">
    <property type="entry name" value="SUBTILASE"/>
    <property type="match status" value="1"/>
</dbReference>
<evidence type="ECO:0000313" key="11">
    <source>
        <dbReference type="Proteomes" id="UP000676967"/>
    </source>
</evidence>
<dbReference type="CDD" id="cd04077">
    <property type="entry name" value="Peptidases_S8_PCSK9_ProteinaseK_like"/>
    <property type="match status" value="1"/>
</dbReference>
<keyword evidence="3 5" id="KW-0378">Hydrolase</keyword>
<keyword evidence="4 5" id="KW-0720">Serine protease</keyword>
<dbReference type="InterPro" id="IPR037045">
    <property type="entry name" value="S8pro/Inhibitor_I9_sf"/>
</dbReference>
<dbReference type="PANTHER" id="PTHR43806:SF11">
    <property type="entry name" value="CEREVISIN-RELATED"/>
    <property type="match status" value="1"/>
</dbReference>
<dbReference type="InterPro" id="IPR036852">
    <property type="entry name" value="Peptidase_S8/S53_dom_sf"/>
</dbReference>
<dbReference type="SUPFAM" id="SSF52743">
    <property type="entry name" value="Subtilisin-like"/>
    <property type="match status" value="1"/>
</dbReference>
<dbReference type="PRINTS" id="PR00723">
    <property type="entry name" value="SUBTILISIN"/>
</dbReference>
<dbReference type="GO" id="GO:0008233">
    <property type="term" value="F:peptidase activity"/>
    <property type="evidence" value="ECO:0007669"/>
    <property type="project" value="UniProtKB-KW"/>
</dbReference>
<dbReference type="InterPro" id="IPR022398">
    <property type="entry name" value="Peptidase_S8_His-AS"/>
</dbReference>
<dbReference type="PROSITE" id="PS00138">
    <property type="entry name" value="SUBTILASE_SER"/>
    <property type="match status" value="1"/>
</dbReference>
<dbReference type="Gene3D" id="3.40.50.200">
    <property type="entry name" value="Peptidase S8/S53 domain"/>
    <property type="match status" value="1"/>
</dbReference>
<evidence type="ECO:0000259" key="8">
    <source>
        <dbReference type="Pfam" id="PF00082"/>
    </source>
</evidence>
<keyword evidence="11" id="KW-1185">Reference proteome</keyword>
<keyword evidence="7" id="KW-0732">Signal</keyword>
<evidence type="ECO:0000256" key="5">
    <source>
        <dbReference type="PROSITE-ProRule" id="PRU01240"/>
    </source>
</evidence>
<feature type="active site" description="Charge relay system" evidence="5">
    <location>
        <position position="190"/>
    </location>
</feature>
<proteinExistence type="inferred from homology"/>
<dbReference type="SUPFAM" id="SSF54897">
    <property type="entry name" value="Protease propeptides/inhibitors"/>
    <property type="match status" value="1"/>
</dbReference>
<evidence type="ECO:0000256" key="2">
    <source>
        <dbReference type="ARBA" id="ARBA00022670"/>
    </source>
</evidence>
<dbReference type="InterPro" id="IPR023828">
    <property type="entry name" value="Peptidase_S8_Ser-AS"/>
</dbReference>
<dbReference type="InterPro" id="IPR000209">
    <property type="entry name" value="Peptidase_S8/S53_dom"/>
</dbReference>
<accession>A0ABM7LUY3</accession>
<evidence type="ECO:0000256" key="3">
    <source>
        <dbReference type="ARBA" id="ARBA00022801"/>
    </source>
</evidence>
<dbReference type="Gene3D" id="3.30.70.80">
    <property type="entry name" value="Peptidase S8 propeptide/proteinase inhibitor I9"/>
    <property type="match status" value="1"/>
</dbReference>
<dbReference type="PROSITE" id="PS00136">
    <property type="entry name" value="SUBTILASE_ASP"/>
    <property type="match status" value="1"/>
</dbReference>
<reference evidence="10 11" key="1">
    <citation type="submission" date="2020-08" db="EMBL/GenBank/DDBJ databases">
        <title>Whole genome shotgun sequence of Actinoplanes ianthinogenes NBRC 13996.</title>
        <authorList>
            <person name="Komaki H."/>
            <person name="Tamura T."/>
        </authorList>
    </citation>
    <scope>NUCLEOTIDE SEQUENCE [LARGE SCALE GENOMIC DNA]</scope>
    <source>
        <strain evidence="10 11">NBRC 13996</strain>
    </source>
</reference>